<comment type="similarity">
    <text evidence="2 9">Belongs to the cation transport ATPase (P-type) (TC 3.A.3) family. Type IB subfamily.</text>
</comment>
<dbReference type="EMBL" id="PKGS01000001">
    <property type="protein sequence ID" value="PKZ17279.1"/>
    <property type="molecule type" value="Genomic_DNA"/>
</dbReference>
<accession>A0A2I1MB20</accession>
<keyword evidence="4 9" id="KW-0812">Transmembrane</keyword>
<dbReference type="Proteomes" id="UP000234335">
    <property type="component" value="Unassembled WGS sequence"/>
</dbReference>
<dbReference type="InterPro" id="IPR051014">
    <property type="entry name" value="Cation_Transport_ATPase_IB"/>
</dbReference>
<keyword evidence="9" id="KW-1003">Cell membrane</keyword>
<protein>
    <recommendedName>
        <fullName evidence="7">Cd(2+)-exporting ATPase</fullName>
        <ecNumber evidence="7">7.2.2.21</ecNumber>
    </recommendedName>
</protein>
<dbReference type="SUPFAM" id="SSF56784">
    <property type="entry name" value="HAD-like"/>
    <property type="match status" value="1"/>
</dbReference>
<evidence type="ECO:0000313" key="11">
    <source>
        <dbReference type="EMBL" id="PKZ17279.1"/>
    </source>
</evidence>
<dbReference type="Gene3D" id="3.40.50.1000">
    <property type="entry name" value="HAD superfamily/HAD-like"/>
    <property type="match status" value="1"/>
</dbReference>
<dbReference type="InterPro" id="IPR018303">
    <property type="entry name" value="ATPase_P-typ_P_site"/>
</dbReference>
<sequence>MFKEMTNEHKRELRKLVIVAILTLVLSIYNHKYVTTDGIALVFAALYIFVGWDVLKKSIQMIKRGQALDEHFLMAIATITAFAIGQYTEAVAVMLFYSFGELFEEIATHTSKENIKSLLNLVPDQANLVNSDGSITTIDLDEVEVDDIILVRDGEKIGVDGVVVEGHGLVDTSSITGESMPVEVEEGSQIISSSIMTDGIIKIRAQKEFDDSVAAKIMELIEDSAASKSDSERMVTRFARYYTPIVVAIAVLLAIIPPIFFGGAWNDYLIRAATFLVLSCPCALVLSVPLSFMSGLGLASREGILIKGSQFFEILNDAEVLLSDKTGTLTTGEFKVQDIKFFNNFNKDLILDYIYNIELMSTHPIARGIVISLNRNEKQELFKEIKNEKGLGVSATAQNGDQIKLGSAKYVAIQADNDRAVYLSVNDKLAAKVIIEDQIKENSKNTIESLKKHFKEIAVVSGDGEKAVKETSKKLNLDNYFAEVMPDQKLEIMQNYQKNGQKTVFVGDGINDAPVLANADIGISMGETSSDLAIESSDVLIVNGEFSQMAKLMEISNLTNKTVRQNIIFIMLVKITILVMGLLGYANMWLAIFGDVGVSIIAIVWAMRILRKRIQ</sequence>
<dbReference type="Pfam" id="PF00702">
    <property type="entry name" value="Hydrolase"/>
    <property type="match status" value="1"/>
</dbReference>
<keyword evidence="6 9" id="KW-0472">Membrane</keyword>
<dbReference type="GO" id="GO:0008551">
    <property type="term" value="F:P-type cadmium transporter activity"/>
    <property type="evidence" value="ECO:0007669"/>
    <property type="project" value="UniProtKB-EC"/>
</dbReference>
<evidence type="ECO:0000313" key="12">
    <source>
        <dbReference type="Proteomes" id="UP000234335"/>
    </source>
</evidence>
<dbReference type="AlphaFoldDB" id="A0A2I1MB20"/>
<dbReference type="PANTHER" id="PTHR48085:SF5">
    <property type="entry name" value="CADMIUM_ZINC-TRANSPORTING ATPASE HMA4-RELATED"/>
    <property type="match status" value="1"/>
</dbReference>
<feature type="transmembrane region" description="Helical" evidence="9">
    <location>
        <begin position="567"/>
        <end position="586"/>
    </location>
</feature>
<dbReference type="Gene3D" id="2.70.150.10">
    <property type="entry name" value="Calcium-transporting ATPase, cytoplasmic transduction domain A"/>
    <property type="match status" value="1"/>
</dbReference>
<evidence type="ECO:0000256" key="3">
    <source>
        <dbReference type="ARBA" id="ARBA00022539"/>
    </source>
</evidence>
<comment type="subcellular location">
    <subcellularLocation>
        <location evidence="9">Cell membrane</location>
    </subcellularLocation>
    <subcellularLocation>
        <location evidence="1">Membrane</location>
        <topology evidence="1">Multi-pass membrane protein</topology>
    </subcellularLocation>
</comment>
<comment type="catalytic activity">
    <reaction evidence="8">
        <text>Cd(2+)(in) + ATP + H2O = Cd(2+)(out) + ADP + phosphate + H(+)</text>
        <dbReference type="Rhea" id="RHEA:12132"/>
        <dbReference type="ChEBI" id="CHEBI:15377"/>
        <dbReference type="ChEBI" id="CHEBI:15378"/>
        <dbReference type="ChEBI" id="CHEBI:30616"/>
        <dbReference type="ChEBI" id="CHEBI:43474"/>
        <dbReference type="ChEBI" id="CHEBI:48775"/>
        <dbReference type="ChEBI" id="CHEBI:456216"/>
        <dbReference type="EC" id="7.2.2.21"/>
    </reaction>
</comment>
<dbReference type="InterPro" id="IPR059000">
    <property type="entry name" value="ATPase_P-type_domA"/>
</dbReference>
<feature type="transmembrane region" description="Helical" evidence="9">
    <location>
        <begin position="241"/>
        <end position="262"/>
    </location>
</feature>
<dbReference type="InterPro" id="IPR001757">
    <property type="entry name" value="P_typ_ATPase"/>
</dbReference>
<gene>
    <name evidence="11" type="primary">cadA</name>
    <name evidence="11" type="ORF">CYJ34_00800</name>
</gene>
<organism evidence="11 12">
    <name type="scientific">Anaerococcus octavius</name>
    <dbReference type="NCBI Taxonomy" id="54007"/>
    <lineage>
        <taxon>Bacteria</taxon>
        <taxon>Bacillati</taxon>
        <taxon>Bacillota</taxon>
        <taxon>Tissierellia</taxon>
        <taxon>Tissierellales</taxon>
        <taxon>Peptoniphilaceae</taxon>
        <taxon>Anaerococcus</taxon>
    </lineage>
</organism>
<dbReference type="GO" id="GO:0046872">
    <property type="term" value="F:metal ion binding"/>
    <property type="evidence" value="ECO:0007669"/>
    <property type="project" value="UniProtKB-KW"/>
</dbReference>
<evidence type="ECO:0000256" key="4">
    <source>
        <dbReference type="ARBA" id="ARBA00022692"/>
    </source>
</evidence>
<feature type="transmembrane region" description="Helical" evidence="9">
    <location>
        <begin position="35"/>
        <end position="55"/>
    </location>
</feature>
<dbReference type="NCBIfam" id="TIGR01525">
    <property type="entry name" value="ATPase-IB_hvy"/>
    <property type="match status" value="1"/>
</dbReference>
<evidence type="ECO:0000256" key="2">
    <source>
        <dbReference type="ARBA" id="ARBA00006024"/>
    </source>
</evidence>
<dbReference type="GO" id="GO:0016887">
    <property type="term" value="F:ATP hydrolysis activity"/>
    <property type="evidence" value="ECO:0007669"/>
    <property type="project" value="InterPro"/>
</dbReference>
<evidence type="ECO:0000259" key="10">
    <source>
        <dbReference type="Pfam" id="PF00122"/>
    </source>
</evidence>
<dbReference type="InterPro" id="IPR036412">
    <property type="entry name" value="HAD-like_sf"/>
</dbReference>
<dbReference type="InterPro" id="IPR008250">
    <property type="entry name" value="ATPase_P-typ_transduc_dom_A_sf"/>
</dbReference>
<dbReference type="EC" id="7.2.2.21" evidence="7"/>
<name>A0A2I1MB20_9FIRM</name>
<proteinExistence type="inferred from homology"/>
<dbReference type="InterPro" id="IPR027256">
    <property type="entry name" value="P-typ_ATPase_IB"/>
</dbReference>
<evidence type="ECO:0000256" key="8">
    <source>
        <dbReference type="ARBA" id="ARBA00049338"/>
    </source>
</evidence>
<keyword evidence="9" id="KW-0067">ATP-binding</keyword>
<dbReference type="PRINTS" id="PR00120">
    <property type="entry name" value="HATPASE"/>
</dbReference>
<keyword evidence="5 9" id="KW-1133">Transmembrane helix</keyword>
<evidence type="ECO:0000256" key="6">
    <source>
        <dbReference type="ARBA" id="ARBA00023136"/>
    </source>
</evidence>
<feature type="transmembrane region" description="Helical" evidence="9">
    <location>
        <begin position="592"/>
        <end position="610"/>
    </location>
</feature>
<evidence type="ECO:0000256" key="7">
    <source>
        <dbReference type="ARBA" id="ARBA00039103"/>
    </source>
</evidence>
<dbReference type="GO" id="GO:0005524">
    <property type="term" value="F:ATP binding"/>
    <property type="evidence" value="ECO:0007669"/>
    <property type="project" value="UniProtKB-UniRule"/>
</dbReference>
<dbReference type="InterPro" id="IPR023298">
    <property type="entry name" value="ATPase_P-typ_TM_dom_sf"/>
</dbReference>
<dbReference type="SUPFAM" id="SSF81665">
    <property type="entry name" value="Calcium ATPase, transmembrane domain M"/>
    <property type="match status" value="1"/>
</dbReference>
<feature type="transmembrane region" description="Helical" evidence="9">
    <location>
        <begin position="268"/>
        <end position="292"/>
    </location>
</feature>
<dbReference type="PANTHER" id="PTHR48085">
    <property type="entry name" value="CADMIUM/ZINC-TRANSPORTING ATPASE HMA2-RELATED"/>
    <property type="match status" value="1"/>
</dbReference>
<feature type="domain" description="P-type ATPase A" evidence="10">
    <location>
        <begin position="121"/>
        <end position="222"/>
    </location>
</feature>
<dbReference type="Pfam" id="PF00122">
    <property type="entry name" value="E1-E2_ATPase"/>
    <property type="match status" value="1"/>
</dbReference>
<keyword evidence="3" id="KW-0104">Cadmium</keyword>
<dbReference type="InterPro" id="IPR023299">
    <property type="entry name" value="ATPase_P-typ_cyto_dom_N"/>
</dbReference>
<evidence type="ECO:0000256" key="5">
    <source>
        <dbReference type="ARBA" id="ARBA00022989"/>
    </source>
</evidence>
<evidence type="ECO:0000256" key="9">
    <source>
        <dbReference type="RuleBase" id="RU362081"/>
    </source>
</evidence>
<reference evidence="11 12" key="1">
    <citation type="submission" date="2017-12" db="EMBL/GenBank/DDBJ databases">
        <title>Phylogenetic diversity of female urinary microbiome.</title>
        <authorList>
            <person name="Thomas-White K."/>
            <person name="Wolfe A.J."/>
        </authorList>
    </citation>
    <scope>NUCLEOTIDE SEQUENCE [LARGE SCALE GENOMIC DNA]</scope>
    <source>
        <strain evidence="11 12">UMB0119</strain>
    </source>
</reference>
<comment type="caution">
    <text evidence="11">The sequence shown here is derived from an EMBL/GenBank/DDBJ whole genome shotgun (WGS) entry which is preliminary data.</text>
</comment>
<keyword evidence="9" id="KW-0479">Metal-binding</keyword>
<dbReference type="SUPFAM" id="SSF81653">
    <property type="entry name" value="Calcium ATPase, transduction domain A"/>
    <property type="match status" value="1"/>
</dbReference>
<dbReference type="GO" id="GO:0005886">
    <property type="term" value="C:plasma membrane"/>
    <property type="evidence" value="ECO:0007669"/>
    <property type="project" value="UniProtKB-SubCell"/>
</dbReference>
<keyword evidence="9" id="KW-0547">Nucleotide-binding</keyword>
<dbReference type="NCBIfam" id="TIGR01512">
    <property type="entry name" value="ATPase-IB2_Cd"/>
    <property type="match status" value="1"/>
</dbReference>
<keyword evidence="12" id="KW-1185">Reference proteome</keyword>
<dbReference type="InterPro" id="IPR023214">
    <property type="entry name" value="HAD_sf"/>
</dbReference>
<dbReference type="PROSITE" id="PS00154">
    <property type="entry name" value="ATPASE_E1_E2"/>
    <property type="match status" value="1"/>
</dbReference>
<feature type="transmembrane region" description="Helical" evidence="9">
    <location>
        <begin position="12"/>
        <end position="29"/>
    </location>
</feature>
<dbReference type="NCBIfam" id="TIGR01494">
    <property type="entry name" value="ATPase_P-type"/>
    <property type="match status" value="1"/>
</dbReference>
<evidence type="ECO:0000256" key="1">
    <source>
        <dbReference type="ARBA" id="ARBA00004141"/>
    </source>
</evidence>
<dbReference type="Gene3D" id="3.40.1110.10">
    <property type="entry name" value="Calcium-transporting ATPase, cytoplasmic domain N"/>
    <property type="match status" value="1"/>
</dbReference>
<dbReference type="PRINTS" id="PR00119">
    <property type="entry name" value="CATATPASE"/>
</dbReference>